<feature type="transmembrane region" description="Helical" evidence="1">
    <location>
        <begin position="74"/>
        <end position="98"/>
    </location>
</feature>
<evidence type="ECO:0000256" key="1">
    <source>
        <dbReference type="SAM" id="Phobius"/>
    </source>
</evidence>
<dbReference type="EMBL" id="RQEY01000010">
    <property type="protein sequence ID" value="TGK42420.1"/>
    <property type="molecule type" value="Genomic_DNA"/>
</dbReference>
<keyword evidence="1" id="KW-0812">Transmembrane</keyword>
<keyword evidence="1" id="KW-1133">Transmembrane helix</keyword>
<feature type="transmembrane region" description="Helical" evidence="1">
    <location>
        <begin position="12"/>
        <end position="35"/>
    </location>
</feature>
<reference evidence="2" key="1">
    <citation type="journal article" date="2019" name="PLoS Negl. Trop. Dis.">
        <title>Revisiting the worldwide diversity of Leptospira species in the environment.</title>
        <authorList>
            <person name="Vincent A.T."/>
            <person name="Schiettekatte O."/>
            <person name="Bourhy P."/>
            <person name="Veyrier F.J."/>
            <person name="Picardeau M."/>
        </authorList>
    </citation>
    <scope>NUCLEOTIDE SEQUENCE [LARGE SCALE GENOMIC DNA]</scope>
    <source>
        <strain evidence="2">201800301</strain>
    </source>
</reference>
<dbReference type="AlphaFoldDB" id="A0A4R9H8P6"/>
<dbReference type="OrthoDB" id="4549167at2"/>
<comment type="caution">
    <text evidence="2">The sequence shown here is derived from an EMBL/GenBank/DDBJ whole genome shotgun (WGS) entry which is preliminary data.</text>
</comment>
<name>A0A4R9H8P6_9LEPT</name>
<protein>
    <submittedName>
        <fullName evidence="2">DUF4345 domain-containing protein</fullName>
    </submittedName>
</protein>
<proteinExistence type="predicted"/>
<evidence type="ECO:0000313" key="2">
    <source>
        <dbReference type="EMBL" id="TGK42420.1"/>
    </source>
</evidence>
<dbReference type="RefSeq" id="WP_135773336.1">
    <property type="nucleotide sequence ID" value="NZ_RQEY01000010.1"/>
</dbReference>
<organism evidence="2 3">
    <name type="scientific">Leptospira andrefontaineae</name>
    <dbReference type="NCBI Taxonomy" id="2484976"/>
    <lineage>
        <taxon>Bacteria</taxon>
        <taxon>Pseudomonadati</taxon>
        <taxon>Spirochaetota</taxon>
        <taxon>Spirochaetia</taxon>
        <taxon>Leptospirales</taxon>
        <taxon>Leptospiraceae</taxon>
        <taxon>Leptospira</taxon>
    </lineage>
</organism>
<feature type="transmembrane region" description="Helical" evidence="1">
    <location>
        <begin position="104"/>
        <end position="123"/>
    </location>
</feature>
<evidence type="ECO:0000313" key="3">
    <source>
        <dbReference type="Proteomes" id="UP000298097"/>
    </source>
</evidence>
<gene>
    <name evidence="2" type="ORF">EHO65_06590</name>
</gene>
<accession>A0A4R9H8P6</accession>
<keyword evidence="3" id="KW-1185">Reference proteome</keyword>
<dbReference type="InterPro" id="IPR025597">
    <property type="entry name" value="DUF4345"/>
</dbReference>
<feature type="transmembrane region" description="Helical" evidence="1">
    <location>
        <begin position="47"/>
        <end position="67"/>
    </location>
</feature>
<dbReference type="Pfam" id="PF14248">
    <property type="entry name" value="DUF4345"/>
    <property type="match status" value="1"/>
</dbReference>
<keyword evidence="1" id="KW-0472">Membrane</keyword>
<sequence>MQTNQSVSISTRIVQVCLFLAAAIAIFGGSLQMYLGEPTVSPRLDNIHRFMAGIYLSMGLICFWAAYTIRVQRTIVYLIALGIFIAALGRILSISIVGLPEPPAVWIGYLTPEILLPIILAIAQSRRKEIQ</sequence>
<dbReference type="Proteomes" id="UP000298097">
    <property type="component" value="Unassembled WGS sequence"/>
</dbReference>